<evidence type="ECO:0000256" key="6">
    <source>
        <dbReference type="ARBA" id="ARBA00022932"/>
    </source>
</evidence>
<dbReference type="PANTHER" id="PTHR11669">
    <property type="entry name" value="REPLICATION FACTOR C / DNA POLYMERASE III GAMMA-TAU SUBUNIT"/>
    <property type="match status" value="1"/>
</dbReference>
<dbReference type="EMBL" id="FWWR01000014">
    <property type="protein sequence ID" value="SMB92063.1"/>
    <property type="molecule type" value="Genomic_DNA"/>
</dbReference>
<evidence type="ECO:0000256" key="5">
    <source>
        <dbReference type="ARBA" id="ARBA00022705"/>
    </source>
</evidence>
<dbReference type="SUPFAM" id="SSF52540">
    <property type="entry name" value="P-loop containing nucleoside triphosphate hydrolases"/>
    <property type="match status" value="1"/>
</dbReference>
<proteinExistence type="predicted"/>
<reference evidence="10" key="1">
    <citation type="submission" date="2017-04" db="EMBL/GenBank/DDBJ databases">
        <authorList>
            <person name="Varghese N."/>
            <person name="Submissions S."/>
        </authorList>
    </citation>
    <scope>NUCLEOTIDE SEQUENCE [LARGE SCALE GENOMIC DNA]</scope>
    <source>
        <strain evidence="10">DSM 20463</strain>
    </source>
</reference>
<evidence type="ECO:0000256" key="4">
    <source>
        <dbReference type="ARBA" id="ARBA00022695"/>
    </source>
</evidence>
<dbReference type="OrthoDB" id="9810148at2"/>
<organism evidence="9 10">
    <name type="scientific">Peptoniphilus asaccharolyticus DSM 20463</name>
    <dbReference type="NCBI Taxonomy" id="573058"/>
    <lineage>
        <taxon>Bacteria</taxon>
        <taxon>Bacillati</taxon>
        <taxon>Bacillota</taxon>
        <taxon>Tissierellia</taxon>
        <taxon>Tissierellales</taxon>
        <taxon>Peptoniphilaceae</taxon>
        <taxon>Peptoniphilus</taxon>
    </lineage>
</organism>
<evidence type="ECO:0000259" key="8">
    <source>
        <dbReference type="Pfam" id="PF09115"/>
    </source>
</evidence>
<dbReference type="GO" id="GO:0003887">
    <property type="term" value="F:DNA-directed DNA polymerase activity"/>
    <property type="evidence" value="ECO:0007669"/>
    <property type="project" value="UniProtKB-KW"/>
</dbReference>
<name>A0A1W1VFS3_PEPAS</name>
<dbReference type="GO" id="GO:0009360">
    <property type="term" value="C:DNA polymerase III complex"/>
    <property type="evidence" value="ECO:0007669"/>
    <property type="project" value="InterPro"/>
</dbReference>
<dbReference type="Pfam" id="PF13177">
    <property type="entry name" value="DNA_pol3_delta2"/>
    <property type="match status" value="2"/>
</dbReference>
<dbReference type="Pfam" id="PF09115">
    <property type="entry name" value="DNApol3-delta_C"/>
    <property type="match status" value="1"/>
</dbReference>
<keyword evidence="3" id="KW-0808">Transferase</keyword>
<evidence type="ECO:0000256" key="7">
    <source>
        <dbReference type="ARBA" id="ARBA00049244"/>
    </source>
</evidence>
<evidence type="ECO:0000256" key="2">
    <source>
        <dbReference type="ARBA" id="ARBA00014363"/>
    </source>
</evidence>
<dbReference type="InterPro" id="IPR027417">
    <property type="entry name" value="P-loop_NTPase"/>
</dbReference>
<protein>
    <recommendedName>
        <fullName evidence="2">DNA polymerase III subunit delta'</fullName>
        <ecNumber evidence="1">2.7.7.7</ecNumber>
    </recommendedName>
</protein>
<keyword evidence="10" id="KW-1185">Reference proteome</keyword>
<evidence type="ECO:0000256" key="3">
    <source>
        <dbReference type="ARBA" id="ARBA00022679"/>
    </source>
</evidence>
<sequence length="299" mass="34420">MLIDFVGNRDAKLELEKNINTGDINHAYLFLGSEGVGKFTLAKAFAKRILGENTLDLHILRGSSIKKEQIEELIGEAKKNPYSGRYKVFIIDGFENVSISGQNALLKTLEEPEEYLKIILIAKSITNILPTISSRSRLIKFKDVDDEEISEFLVQNIGLDAQNAELFSKIAVGSIKRAMRYATDPSAIAFRDKSFELIDRLINLKTDPFREMPFFEENKENLEEFFNIYSIFLRDVIIFNENIDDKFYINIDKLNYIQKQNISTKEVIRMYKQVQKTQKYLKDNANFELTIGQLFIGGI</sequence>
<dbReference type="AlphaFoldDB" id="A0A1W1VFS3"/>
<dbReference type="GO" id="GO:0003677">
    <property type="term" value="F:DNA binding"/>
    <property type="evidence" value="ECO:0007669"/>
    <property type="project" value="InterPro"/>
</dbReference>
<dbReference type="PANTHER" id="PTHR11669:SF8">
    <property type="entry name" value="DNA POLYMERASE III SUBUNIT DELTA"/>
    <property type="match status" value="1"/>
</dbReference>
<keyword evidence="5" id="KW-0235">DNA replication</keyword>
<dbReference type="GO" id="GO:0006261">
    <property type="term" value="P:DNA-templated DNA replication"/>
    <property type="evidence" value="ECO:0007669"/>
    <property type="project" value="TreeGrafter"/>
</dbReference>
<dbReference type="InterPro" id="IPR015199">
    <property type="entry name" value="DNA_pol_III_delta_C"/>
</dbReference>
<dbReference type="Gene3D" id="3.40.50.300">
    <property type="entry name" value="P-loop containing nucleotide triphosphate hydrolases"/>
    <property type="match status" value="1"/>
</dbReference>
<evidence type="ECO:0000256" key="1">
    <source>
        <dbReference type="ARBA" id="ARBA00012417"/>
    </source>
</evidence>
<comment type="catalytic activity">
    <reaction evidence="7">
        <text>DNA(n) + a 2'-deoxyribonucleoside 5'-triphosphate = DNA(n+1) + diphosphate</text>
        <dbReference type="Rhea" id="RHEA:22508"/>
        <dbReference type="Rhea" id="RHEA-COMP:17339"/>
        <dbReference type="Rhea" id="RHEA-COMP:17340"/>
        <dbReference type="ChEBI" id="CHEBI:33019"/>
        <dbReference type="ChEBI" id="CHEBI:61560"/>
        <dbReference type="ChEBI" id="CHEBI:173112"/>
        <dbReference type="EC" id="2.7.7.7"/>
    </reaction>
</comment>
<evidence type="ECO:0000313" key="10">
    <source>
        <dbReference type="Proteomes" id="UP000192368"/>
    </source>
</evidence>
<gene>
    <name evidence="9" type="ORF">SAMN00017477_1888</name>
</gene>
<dbReference type="Proteomes" id="UP000192368">
    <property type="component" value="Unassembled WGS sequence"/>
</dbReference>
<dbReference type="Gene3D" id="1.20.272.10">
    <property type="match status" value="1"/>
</dbReference>
<accession>A0A1W1VFS3</accession>
<keyword evidence="6" id="KW-0239">DNA-directed DNA polymerase</keyword>
<keyword evidence="4" id="KW-0548">Nucleotidyltransferase</keyword>
<dbReference type="InterPro" id="IPR050238">
    <property type="entry name" value="DNA_Rep/Repair_Clamp_Loader"/>
</dbReference>
<feature type="domain" description="DNA polymerase III delta subunit C-terminal" evidence="8">
    <location>
        <begin position="205"/>
        <end position="293"/>
    </location>
</feature>
<dbReference type="RefSeq" id="WP_084231412.1">
    <property type="nucleotide sequence ID" value="NZ_FWWR01000014.1"/>
</dbReference>
<dbReference type="EC" id="2.7.7.7" evidence="1"/>
<dbReference type="STRING" id="573058.SAMN00017477_1888"/>
<evidence type="ECO:0000313" key="9">
    <source>
        <dbReference type="EMBL" id="SMB92063.1"/>
    </source>
</evidence>